<comment type="caution">
    <text evidence="5">The sequence shown here is derived from an EMBL/GenBank/DDBJ whole genome shotgun (WGS) entry which is preliminary data.</text>
</comment>
<dbReference type="InterPro" id="IPR013905">
    <property type="entry name" value="Lgl_C_dom"/>
</dbReference>
<evidence type="ECO:0008006" key="7">
    <source>
        <dbReference type="Google" id="ProtNLM"/>
    </source>
</evidence>
<dbReference type="GO" id="GO:0030866">
    <property type="term" value="P:cortical actin cytoskeleton organization"/>
    <property type="evidence" value="ECO:0007669"/>
    <property type="project" value="TreeGrafter"/>
</dbReference>
<dbReference type="GO" id="GO:0005886">
    <property type="term" value="C:plasma membrane"/>
    <property type="evidence" value="ECO:0007669"/>
    <property type="project" value="TreeGrafter"/>
</dbReference>
<organism evidence="5 6">
    <name type="scientific">Cotesia typhae</name>
    <dbReference type="NCBI Taxonomy" id="2053667"/>
    <lineage>
        <taxon>Eukaryota</taxon>
        <taxon>Metazoa</taxon>
        <taxon>Ecdysozoa</taxon>
        <taxon>Arthropoda</taxon>
        <taxon>Hexapoda</taxon>
        <taxon>Insecta</taxon>
        <taxon>Pterygota</taxon>
        <taxon>Neoptera</taxon>
        <taxon>Endopterygota</taxon>
        <taxon>Hymenoptera</taxon>
        <taxon>Apocrita</taxon>
        <taxon>Ichneumonoidea</taxon>
        <taxon>Braconidae</taxon>
        <taxon>Microgastrinae</taxon>
        <taxon>Cotesia</taxon>
    </lineage>
</organism>
<protein>
    <recommendedName>
        <fullName evidence="7">Lethal(2) giant larvae protein homolog 1</fullName>
    </recommendedName>
</protein>
<dbReference type="InterPro" id="IPR013577">
    <property type="entry name" value="LLGL2"/>
</dbReference>
<reference evidence="5" key="2">
    <citation type="submission" date="2021-04" db="EMBL/GenBank/DDBJ databases">
        <title>Genome-wide patterns of bracovirus chromosomal integration into multiple host tissues during parasitism.</title>
        <authorList>
            <person name="Chebbi M.A.C."/>
        </authorList>
    </citation>
    <scope>NUCLEOTIDE SEQUENCE</scope>
    <source>
        <tissue evidence="5">Whole body</tissue>
    </source>
</reference>
<dbReference type="GO" id="GO:0051294">
    <property type="term" value="P:establishment of spindle orientation"/>
    <property type="evidence" value="ECO:0007669"/>
    <property type="project" value="TreeGrafter"/>
</dbReference>
<evidence type="ECO:0000313" key="6">
    <source>
        <dbReference type="Proteomes" id="UP000729913"/>
    </source>
</evidence>
<feature type="compositionally biased region" description="Polar residues" evidence="2">
    <location>
        <begin position="623"/>
        <end position="636"/>
    </location>
</feature>
<name>A0A8J5VCX4_9HYME</name>
<feature type="domain" description="Lethal giant larvae (Lgl)-like C-terminal" evidence="4">
    <location>
        <begin position="699"/>
        <end position="915"/>
    </location>
</feature>
<dbReference type="GO" id="GO:0008593">
    <property type="term" value="P:regulation of Notch signaling pathway"/>
    <property type="evidence" value="ECO:0007669"/>
    <property type="project" value="TreeGrafter"/>
</dbReference>
<gene>
    <name evidence="5" type="ORF">G9C98_002302</name>
</gene>
<feature type="region of interest" description="Disordered" evidence="2">
    <location>
        <begin position="613"/>
        <end position="656"/>
    </location>
</feature>
<dbReference type="GO" id="GO:0032878">
    <property type="term" value="P:regulation of establishment or maintenance of cell polarity"/>
    <property type="evidence" value="ECO:0007669"/>
    <property type="project" value="TreeGrafter"/>
</dbReference>
<feature type="domain" description="Lethal giant larvae homologue 2" evidence="3">
    <location>
        <begin position="260"/>
        <end position="362"/>
    </location>
</feature>
<dbReference type="GO" id="GO:0030864">
    <property type="term" value="C:cortical actin cytoskeleton"/>
    <property type="evidence" value="ECO:0007669"/>
    <property type="project" value="TreeGrafter"/>
</dbReference>
<dbReference type="PANTHER" id="PTHR10241:SF29">
    <property type="entry name" value="LETHAL(2) GIANT LARVAE PROTEIN"/>
    <property type="match status" value="1"/>
</dbReference>
<dbReference type="GO" id="GO:0005096">
    <property type="term" value="F:GTPase activator activity"/>
    <property type="evidence" value="ECO:0007669"/>
    <property type="project" value="TreeGrafter"/>
</dbReference>
<evidence type="ECO:0000256" key="1">
    <source>
        <dbReference type="PROSITE-ProRule" id="PRU00221"/>
    </source>
</evidence>
<keyword evidence="1" id="KW-0853">WD repeat</keyword>
<dbReference type="Pfam" id="PF00400">
    <property type="entry name" value="WD40"/>
    <property type="match status" value="1"/>
</dbReference>
<dbReference type="Pfam" id="PF08366">
    <property type="entry name" value="LLGL"/>
    <property type="match status" value="1"/>
</dbReference>
<dbReference type="PROSITE" id="PS50082">
    <property type="entry name" value="WD_REPEATS_2"/>
    <property type="match status" value="1"/>
</dbReference>
<dbReference type="PANTHER" id="PTHR10241">
    <property type="entry name" value="LETHAL 2 GIANT LARVAE PROTEIN"/>
    <property type="match status" value="1"/>
</dbReference>
<dbReference type="SMART" id="SM00320">
    <property type="entry name" value="WD40"/>
    <property type="match status" value="6"/>
</dbReference>
<evidence type="ECO:0000256" key="2">
    <source>
        <dbReference type="SAM" id="MobiDB-lite"/>
    </source>
</evidence>
<evidence type="ECO:0000313" key="5">
    <source>
        <dbReference type="EMBL" id="KAG8041314.1"/>
    </source>
</evidence>
<dbReference type="AlphaFoldDB" id="A0A8J5VCX4"/>
<dbReference type="Pfam" id="PF08596">
    <property type="entry name" value="Lgl_C"/>
    <property type="match status" value="1"/>
</dbReference>
<evidence type="ECO:0000259" key="3">
    <source>
        <dbReference type="Pfam" id="PF08366"/>
    </source>
</evidence>
<evidence type="ECO:0000259" key="4">
    <source>
        <dbReference type="Pfam" id="PF08596"/>
    </source>
</evidence>
<accession>A0A8J5VCX4</accession>
<feature type="repeat" description="WD" evidence="1">
    <location>
        <begin position="393"/>
        <end position="407"/>
    </location>
</feature>
<dbReference type="Proteomes" id="UP000729913">
    <property type="component" value="Unassembled WGS sequence"/>
</dbReference>
<dbReference type="EMBL" id="JAAOIC020000019">
    <property type="protein sequence ID" value="KAG8041314.1"/>
    <property type="molecule type" value="Genomic_DNA"/>
</dbReference>
<dbReference type="GO" id="GO:0019905">
    <property type="term" value="F:syntaxin binding"/>
    <property type="evidence" value="ECO:0007669"/>
    <property type="project" value="TreeGrafter"/>
</dbReference>
<proteinExistence type="predicted"/>
<dbReference type="OrthoDB" id="19944at2759"/>
<dbReference type="GO" id="GO:0045159">
    <property type="term" value="F:myosin II binding"/>
    <property type="evidence" value="ECO:0007669"/>
    <property type="project" value="TreeGrafter"/>
</dbReference>
<keyword evidence="6" id="KW-1185">Reference proteome</keyword>
<sequence length="1080" mass="118749">MLKFIRGKGQQPTAERQKLQKDLFAFRKTVQHGFPNKPTALAWDPSLRLMIIGTASGAIKVFGRPGVEFYGQHATENGEIAVTKIIPLPNEGRVVSLCDDNSLHLWEINENSLVETKSLSLEGKLKKISAMCLESSGEHLLLGTEGGNIYLLNVKTFTMTDNIIYQDVVMQNVPEDYKKNPGAVEAIAEQPGHPDSILIGYNRGLMVLWNKATPGAQQTFISAQQLESVHWVSENRFVSSHNDGSYAFWSPGSDNTSEPTTLYGPFPCKAVSKILVYTLSDDDEIILFSGGMPRSSYGDRHTITAMTKTKHVVFDLTSKVIDFFVITPKVDEDSKESKSPEALIILAEEEIIAIDLTDPDWKMMALPYLWPIDGGILLCKKPLESDKSNFRELLLTGHEDGTIRFWDASDVALRPLYKYNSSLIFTGEHLDVLEQSQEDEEDEWPPFRKVGTFDPYSDDPRLAVKKVMLCPLSSTVVVAGTAGHIITANISSEAITKEIKAVTMNIVNDRDGFVWKGHDHLPVRTESVLFGVGFQPQSLVQLYPPAQVTALAIHSEWGLIAAGTAHGLAVFDYTRGKPVSVKCTLNPNDLSGSGDTPISRRKSFKKSLRESFRRLRKGRSQRRPNANTSPTRNTITAEKKKEVPVAASPSGDLSPVDIKPVERQVEARPVDDALGSMVRSVYFARSFIISMQNTTPTLWAGTNNGTVYVFTLGIPASARRNEDDVNCTLGKEIQLKHRAPVIAITILDGSNVPLPEPFEVEKGVTTGPDMTAPHRVVIASEEQFKIFNLPSLKPFCKYKLTAHEGSRVRKTGFAKFTCPIEPSGTHEETCLLCLTNLGDCLVLGIPELRRQINAAAIKREDINGISSLTFTKSGEALYLHSSSELQRISVSATKSTRAHCALNLPPNARSVPEPPTPTEEVQDEVVVEATAKKEIEAQDNESTPVPRIVENGVGSTHSSETSKDSTLRPGVSTNDVNGDDDRQDRSSIGDITIDSVKDHLLNSSLFRNATSSEDLHNRLAGLKMEVTSRTSEISTQNQSLVVKTTTISAADLANLETVETTTITTEKSKTPVTRSEEVRS</sequence>
<reference evidence="5" key="1">
    <citation type="submission" date="2020-03" db="EMBL/GenBank/DDBJ databases">
        <authorList>
            <person name="Chebbi M.A."/>
            <person name="Drezen J.M."/>
        </authorList>
    </citation>
    <scope>NUCLEOTIDE SEQUENCE</scope>
    <source>
        <tissue evidence="5">Whole body</tissue>
    </source>
</reference>
<dbReference type="InterPro" id="IPR001680">
    <property type="entry name" value="WD40_rpt"/>
</dbReference>
<dbReference type="GO" id="GO:0006893">
    <property type="term" value="P:Golgi to plasma membrane transport"/>
    <property type="evidence" value="ECO:0007669"/>
    <property type="project" value="TreeGrafter"/>
</dbReference>
<feature type="region of interest" description="Disordered" evidence="2">
    <location>
        <begin position="934"/>
        <end position="988"/>
    </location>
</feature>